<name>A0A6F8QK88_ECOLX</name>
<keyword evidence="1" id="KW-0614">Plasmid</keyword>
<proteinExistence type="predicted"/>
<evidence type="ECO:0000313" key="1">
    <source>
        <dbReference type="EMBL" id="BBV20578.1"/>
    </source>
</evidence>
<geneLocation type="plasmid" evidence="1">
    <name>pC0079</name>
</geneLocation>
<dbReference type="EMBL" id="LC520274">
    <property type="protein sequence ID" value="BBV20565.1"/>
    <property type="molecule type" value="Genomic_DNA"/>
</dbReference>
<organism evidence="1">
    <name type="scientific">Escherichia coli</name>
    <dbReference type="NCBI Taxonomy" id="562"/>
    <lineage>
        <taxon>Bacteria</taxon>
        <taxon>Pseudomonadati</taxon>
        <taxon>Pseudomonadota</taxon>
        <taxon>Gammaproteobacteria</taxon>
        <taxon>Enterobacterales</taxon>
        <taxon>Enterobacteriaceae</taxon>
        <taxon>Escherichia</taxon>
    </lineage>
</organism>
<protein>
    <submittedName>
        <fullName evidence="1">Uncharacterized protein</fullName>
    </submittedName>
</protein>
<sequence>MPTGPPFRYPLLLNLASLFDNELAEKAWCARLEAHDGRSSSLFSEVCSELLARVHTSGDRRYIELITDALSLGDDPL</sequence>
<accession>A0A6F8QK88</accession>
<reference evidence="1" key="1">
    <citation type="journal article" date="2020" name="Antimicrob. Agents Chemother.">
        <title>Characterization of blaCTX-M-27/F1:A2:B20 Plasmids Harbored by Escherichia coli Sequence Type 131 Sublineage C1/H30R Isolates Spreading among Elderly Japanese in Nonacute-Care Settings.</title>
        <authorList>
            <person name="Matsuo N."/>
            <person name="Nonogaki R."/>
            <person name="Hayashi M."/>
            <person name="Wachino J."/>
            <person name="Suzuki M."/>
            <person name="Arakawa Y."/>
            <person name="Kawamura K."/>
        </authorList>
    </citation>
    <scope>NUCLEOTIDE SEQUENCE</scope>
    <source>
        <strain evidence="1">C0079</strain>
        <plasmid evidence="1">pC0079</plasmid>
    </source>
</reference>
<dbReference type="AlphaFoldDB" id="A0A6F8QK88"/>
<dbReference type="EMBL" id="LC520274">
    <property type="protein sequence ID" value="BBV20578.1"/>
    <property type="molecule type" value="Genomic_DNA"/>
</dbReference>